<feature type="transmembrane region" description="Helical" evidence="9">
    <location>
        <begin position="143"/>
        <end position="161"/>
    </location>
</feature>
<evidence type="ECO:0000256" key="9">
    <source>
        <dbReference type="SAM" id="Phobius"/>
    </source>
</evidence>
<evidence type="ECO:0000256" key="6">
    <source>
        <dbReference type="ARBA" id="ARBA00022692"/>
    </source>
</evidence>
<feature type="transmembrane region" description="Helical" evidence="9">
    <location>
        <begin position="120"/>
        <end position="136"/>
    </location>
</feature>
<reference evidence="10" key="1">
    <citation type="submission" date="2021-01" db="EMBL/GenBank/DDBJ databases">
        <title>Chlamydial infections in birds of prey presented to California wildlife rehabilitation facilities.</title>
        <authorList>
            <person name="Seibert B.A."/>
            <person name="Keel M.K."/>
            <person name="Kelly T.R."/>
            <person name="Nilsen R.A."/>
            <person name="Pesti D.R."/>
            <person name="Ciembor P.X."/>
            <person name="Gregory C.R."/>
            <person name="Ritchie B.W."/>
            <person name="Hawkins M.G."/>
        </authorList>
    </citation>
    <scope>NUCLEOTIDE SEQUENCE [LARGE SCALE GENOMIC DNA]</scope>
    <source>
        <strain evidence="10">SWA</strain>
    </source>
</reference>
<keyword evidence="8 9" id="KW-0472">Membrane</keyword>
<sequence>MFSFQIKYFKQLLNIKYAVFSALFLSATTVFALTFPEIALGFSEKGFSTVLLGGCAFLCARTVGILVNQIIDRDIDKKNPRTTYRVLPAKKLSINFVLLITVLASLFFLVPCIFLSKECSWLALLAILLMIIYAYAKRVTYLCHWILGLIYYLAILMNFYALSSRPLSLKMFIITSLWGITAAMIIAANDIIYAIQDLEFDRKEKLHSIPACFGKAQAIRVASVCLLLSLLSYVAMAVLASFNKLGLVLSLLPVLVIGKTIKNYYSLDKNHVNLERCFFKGNIYLALSFFIVMVSLLIS</sequence>
<protein>
    <submittedName>
        <fullName evidence="10">UbiA family prenyltransferase</fullName>
    </submittedName>
</protein>
<dbReference type="RefSeq" id="WP_131744363.1">
    <property type="nucleotide sequence ID" value="NZ_CAAAFM010000002.1"/>
</dbReference>
<dbReference type="InterPro" id="IPR000537">
    <property type="entry name" value="UbiA_prenyltransferase"/>
</dbReference>
<evidence type="ECO:0000256" key="2">
    <source>
        <dbReference type="ARBA" id="ARBA00004141"/>
    </source>
</evidence>
<dbReference type="Proteomes" id="UP000683565">
    <property type="component" value="Chromosome"/>
</dbReference>
<evidence type="ECO:0000256" key="8">
    <source>
        <dbReference type="ARBA" id="ARBA00023136"/>
    </source>
</evidence>
<dbReference type="PANTHER" id="PTHR11048:SF28">
    <property type="entry name" value="4-HYDROXYBENZOATE POLYPRENYLTRANSFERASE, MITOCHONDRIAL"/>
    <property type="match status" value="1"/>
</dbReference>
<dbReference type="NCBIfam" id="TIGR01475">
    <property type="entry name" value="ubiA_other"/>
    <property type="match status" value="1"/>
</dbReference>
<name>A0ABX8LAG5_9CHLA</name>
<evidence type="ECO:0000256" key="5">
    <source>
        <dbReference type="ARBA" id="ARBA00022679"/>
    </source>
</evidence>
<evidence type="ECO:0000256" key="4">
    <source>
        <dbReference type="ARBA" id="ARBA00022475"/>
    </source>
</evidence>
<evidence type="ECO:0000313" key="11">
    <source>
        <dbReference type="Proteomes" id="UP000683565"/>
    </source>
</evidence>
<dbReference type="InterPro" id="IPR006371">
    <property type="entry name" value="Polyprenyltransferase_UbiA-li"/>
</dbReference>
<dbReference type="NCBIfam" id="NF009517">
    <property type="entry name" value="PRK12876.1"/>
    <property type="match status" value="1"/>
</dbReference>
<feature type="transmembrane region" description="Helical" evidence="9">
    <location>
        <begin position="216"/>
        <end position="239"/>
    </location>
</feature>
<evidence type="ECO:0000256" key="7">
    <source>
        <dbReference type="ARBA" id="ARBA00022989"/>
    </source>
</evidence>
<feature type="transmembrane region" description="Helical" evidence="9">
    <location>
        <begin position="92"/>
        <end position="114"/>
    </location>
</feature>
<keyword evidence="7 9" id="KW-1133">Transmembrane helix</keyword>
<keyword evidence="5" id="KW-0808">Transferase</keyword>
<feature type="transmembrane region" description="Helical" evidence="9">
    <location>
        <begin position="173"/>
        <end position="195"/>
    </location>
</feature>
<dbReference type="InterPro" id="IPR039653">
    <property type="entry name" value="Prenyltransferase"/>
</dbReference>
<dbReference type="PANTHER" id="PTHR11048">
    <property type="entry name" value="PRENYLTRANSFERASES"/>
    <property type="match status" value="1"/>
</dbReference>
<organism evidence="10 11">
    <name type="scientific">Chlamydia buteonis</name>
    <dbReference type="NCBI Taxonomy" id="2494525"/>
    <lineage>
        <taxon>Bacteria</taxon>
        <taxon>Pseudomonadati</taxon>
        <taxon>Chlamydiota</taxon>
        <taxon>Chlamydiia</taxon>
        <taxon>Chlamydiales</taxon>
        <taxon>Chlamydiaceae</taxon>
        <taxon>Chlamydia/Chlamydophila group</taxon>
        <taxon>Chlamydia</taxon>
    </lineage>
</organism>
<proteinExistence type="inferred from homology"/>
<comment type="similarity">
    <text evidence="3">Belongs to the UbiA prenyltransferase family.</text>
</comment>
<accession>A0ABX8LAG5</accession>
<comment type="cofactor">
    <cofactor evidence="1">
        <name>Mg(2+)</name>
        <dbReference type="ChEBI" id="CHEBI:18420"/>
    </cofactor>
</comment>
<keyword evidence="6 9" id="KW-0812">Transmembrane</keyword>
<dbReference type="Pfam" id="PF01040">
    <property type="entry name" value="UbiA"/>
    <property type="match status" value="1"/>
</dbReference>
<feature type="transmembrane region" description="Helical" evidence="9">
    <location>
        <begin position="245"/>
        <end position="265"/>
    </location>
</feature>
<feature type="transmembrane region" description="Helical" evidence="9">
    <location>
        <begin position="12"/>
        <end position="35"/>
    </location>
</feature>
<comment type="subcellular location">
    <subcellularLocation>
        <location evidence="2">Membrane</location>
        <topology evidence="2">Multi-pass membrane protein</topology>
    </subcellularLocation>
</comment>
<gene>
    <name evidence="10" type="ORF">JJJ19_00215</name>
</gene>
<evidence type="ECO:0000313" key="10">
    <source>
        <dbReference type="EMBL" id="QXE27985.1"/>
    </source>
</evidence>
<dbReference type="Gene3D" id="1.10.357.140">
    <property type="entry name" value="UbiA prenyltransferase"/>
    <property type="match status" value="1"/>
</dbReference>
<keyword evidence="4" id="KW-1003">Cell membrane</keyword>
<dbReference type="EMBL" id="CP067334">
    <property type="protein sequence ID" value="QXE27985.1"/>
    <property type="molecule type" value="Genomic_DNA"/>
</dbReference>
<feature type="transmembrane region" description="Helical" evidence="9">
    <location>
        <begin position="47"/>
        <end position="71"/>
    </location>
</feature>
<keyword evidence="11" id="KW-1185">Reference proteome</keyword>
<dbReference type="Gene3D" id="1.20.120.1780">
    <property type="entry name" value="UbiA prenyltransferase"/>
    <property type="match status" value="1"/>
</dbReference>
<dbReference type="InterPro" id="IPR044878">
    <property type="entry name" value="UbiA_sf"/>
</dbReference>
<evidence type="ECO:0000256" key="1">
    <source>
        <dbReference type="ARBA" id="ARBA00001946"/>
    </source>
</evidence>
<evidence type="ECO:0000256" key="3">
    <source>
        <dbReference type="ARBA" id="ARBA00005985"/>
    </source>
</evidence>
<feature type="transmembrane region" description="Helical" evidence="9">
    <location>
        <begin position="277"/>
        <end position="298"/>
    </location>
</feature>